<dbReference type="EMBL" id="JACGCM010001428">
    <property type="protein sequence ID" value="KAF6155471.1"/>
    <property type="molecule type" value="Genomic_DNA"/>
</dbReference>
<dbReference type="SUPFAM" id="SSF64005">
    <property type="entry name" value="Undecaprenyl diphosphate synthase"/>
    <property type="match status" value="1"/>
</dbReference>
<comment type="similarity">
    <text evidence="1">Belongs to the UPP synthase family.</text>
</comment>
<dbReference type="InterPro" id="IPR036424">
    <property type="entry name" value="UPP_synth-like_sf"/>
</dbReference>
<dbReference type="GO" id="GO:0045547">
    <property type="term" value="F:ditrans,polycis-polyprenyl diphosphate synthase [(2E,6E)-farnesyl diphosphate specific] activity"/>
    <property type="evidence" value="ECO:0007669"/>
    <property type="project" value="TreeGrafter"/>
</dbReference>
<comment type="caution">
    <text evidence="3">The sequence shown here is derived from an EMBL/GenBank/DDBJ whole genome shotgun (WGS) entry which is preliminary data.</text>
</comment>
<proteinExistence type="inferred from homology"/>
<evidence type="ECO:0000256" key="2">
    <source>
        <dbReference type="ARBA" id="ARBA00022679"/>
    </source>
</evidence>
<dbReference type="PANTHER" id="PTHR10291">
    <property type="entry name" value="DEHYDRODOLICHYL DIPHOSPHATE SYNTHASE FAMILY MEMBER"/>
    <property type="match status" value="1"/>
</dbReference>
<name>A0A7J7MKS0_9MAGN</name>
<dbReference type="InterPro" id="IPR001441">
    <property type="entry name" value="UPP_synth-like"/>
</dbReference>
<dbReference type="PANTHER" id="PTHR10291:SF43">
    <property type="entry name" value="DEHYDRODOLICHYL DIPHOSPHATE SYNTHASE COMPLEX SUBUNIT DHDDS"/>
    <property type="match status" value="1"/>
</dbReference>
<keyword evidence="4" id="KW-1185">Reference proteome</keyword>
<keyword evidence="2" id="KW-0808">Transferase</keyword>
<dbReference type="GO" id="GO:0005783">
    <property type="term" value="C:endoplasmic reticulum"/>
    <property type="evidence" value="ECO:0007669"/>
    <property type="project" value="TreeGrafter"/>
</dbReference>
<evidence type="ECO:0000256" key="1">
    <source>
        <dbReference type="ARBA" id="ARBA00005432"/>
    </source>
</evidence>
<gene>
    <name evidence="3" type="ORF">GIB67_019997</name>
</gene>
<dbReference type="Pfam" id="PF01255">
    <property type="entry name" value="Prenyltransf"/>
    <property type="match status" value="1"/>
</dbReference>
<evidence type="ECO:0008006" key="5">
    <source>
        <dbReference type="Google" id="ProtNLM"/>
    </source>
</evidence>
<protein>
    <recommendedName>
        <fullName evidence="5">Alkyl transferase</fullName>
    </recommendedName>
</protein>
<dbReference type="OrthoDB" id="4173905at2759"/>
<dbReference type="Gene3D" id="1.25.40.10">
    <property type="entry name" value="Tetratricopeptide repeat domain"/>
    <property type="match status" value="1"/>
</dbReference>
<dbReference type="Gene3D" id="3.40.1180.10">
    <property type="entry name" value="Decaprenyl diphosphate synthase-like"/>
    <property type="match status" value="1"/>
</dbReference>
<dbReference type="AlphaFoldDB" id="A0A7J7MKS0"/>
<sequence length="259" mass="29600">MQEGEEAQSWFLVLISMLKYCYELGIKYVTIYAFSIDNFNRRPNKVQYVMDLMQEKIEGLLKEESIVNNYGIRVYFLGNLELLNEPVVRFVAEKAMAATAKNDKSVLMICVAYTFTDEIVHAIQETYNEKKDDIRHHEINKKLPIKLADLEKHMYMVVGPDPDILVRTSGDRSYRFVAGNNSYLQCEGTVWFELAWNMVTFNCTTRSGSAPKVEIGTALLDTYSKCGAIDASNKVCDQMLQESIVSWSAMIAAYGITWQ</sequence>
<dbReference type="InterPro" id="IPR011990">
    <property type="entry name" value="TPR-like_helical_dom_sf"/>
</dbReference>
<accession>A0A7J7MKS0</accession>
<evidence type="ECO:0000313" key="4">
    <source>
        <dbReference type="Proteomes" id="UP000541444"/>
    </source>
</evidence>
<evidence type="ECO:0000313" key="3">
    <source>
        <dbReference type="EMBL" id="KAF6155471.1"/>
    </source>
</evidence>
<dbReference type="GO" id="GO:0016094">
    <property type="term" value="P:polyprenol biosynthetic process"/>
    <property type="evidence" value="ECO:0007669"/>
    <property type="project" value="TreeGrafter"/>
</dbReference>
<dbReference type="Proteomes" id="UP000541444">
    <property type="component" value="Unassembled WGS sequence"/>
</dbReference>
<organism evidence="3 4">
    <name type="scientific">Kingdonia uniflora</name>
    <dbReference type="NCBI Taxonomy" id="39325"/>
    <lineage>
        <taxon>Eukaryota</taxon>
        <taxon>Viridiplantae</taxon>
        <taxon>Streptophyta</taxon>
        <taxon>Embryophyta</taxon>
        <taxon>Tracheophyta</taxon>
        <taxon>Spermatophyta</taxon>
        <taxon>Magnoliopsida</taxon>
        <taxon>Ranunculales</taxon>
        <taxon>Circaeasteraceae</taxon>
        <taxon>Kingdonia</taxon>
    </lineage>
</organism>
<reference evidence="3 4" key="1">
    <citation type="journal article" date="2020" name="IScience">
        <title>Genome Sequencing of the Endangered Kingdonia uniflora (Circaeasteraceae, Ranunculales) Reveals Potential Mechanisms of Evolutionary Specialization.</title>
        <authorList>
            <person name="Sun Y."/>
            <person name="Deng T."/>
            <person name="Zhang A."/>
            <person name="Moore M.J."/>
            <person name="Landis J.B."/>
            <person name="Lin N."/>
            <person name="Zhang H."/>
            <person name="Zhang X."/>
            <person name="Huang J."/>
            <person name="Zhang X."/>
            <person name="Sun H."/>
            <person name="Wang H."/>
        </authorList>
    </citation>
    <scope>NUCLEOTIDE SEQUENCE [LARGE SCALE GENOMIC DNA]</scope>
    <source>
        <strain evidence="3">TB1705</strain>
        <tissue evidence="3">Leaf</tissue>
    </source>
</reference>